<dbReference type="AlphaFoldDB" id="A0A9N9S1P6"/>
<dbReference type="InterPro" id="IPR002108">
    <property type="entry name" value="ADF-H"/>
</dbReference>
<dbReference type="CDD" id="cd11285">
    <property type="entry name" value="ADF_Twf-N_like"/>
    <property type="match status" value="1"/>
</dbReference>
<evidence type="ECO:0000256" key="6">
    <source>
        <dbReference type="ARBA" id="ARBA00023203"/>
    </source>
</evidence>
<dbReference type="SMART" id="SM00102">
    <property type="entry name" value="ADF"/>
    <property type="match status" value="2"/>
</dbReference>
<protein>
    <recommendedName>
        <fullName evidence="10">Twinfilin</fullName>
    </recommendedName>
</protein>
<dbReference type="PANTHER" id="PTHR13759">
    <property type="entry name" value="TWINFILIN"/>
    <property type="match status" value="1"/>
</dbReference>
<evidence type="ECO:0000256" key="2">
    <source>
        <dbReference type="ARBA" id="ARBA00004544"/>
    </source>
</evidence>
<keyword evidence="5" id="KW-0677">Repeat</keyword>
<organism evidence="12 13">
    <name type="scientific">Chironomus riparius</name>
    <dbReference type="NCBI Taxonomy" id="315576"/>
    <lineage>
        <taxon>Eukaryota</taxon>
        <taxon>Metazoa</taxon>
        <taxon>Ecdysozoa</taxon>
        <taxon>Arthropoda</taxon>
        <taxon>Hexapoda</taxon>
        <taxon>Insecta</taxon>
        <taxon>Pterygota</taxon>
        <taxon>Neoptera</taxon>
        <taxon>Endopterygota</taxon>
        <taxon>Diptera</taxon>
        <taxon>Nematocera</taxon>
        <taxon>Chironomoidea</taxon>
        <taxon>Chironomidae</taxon>
        <taxon>Chironominae</taxon>
        <taxon>Chironomus</taxon>
    </lineage>
</organism>
<dbReference type="PANTHER" id="PTHR13759:SF1">
    <property type="entry name" value="TWINFILIN"/>
    <property type="match status" value="1"/>
</dbReference>
<dbReference type="InterPro" id="IPR029006">
    <property type="entry name" value="ADF-H/Gelsolin-like_dom_sf"/>
</dbReference>
<evidence type="ECO:0000313" key="13">
    <source>
        <dbReference type="Proteomes" id="UP001153620"/>
    </source>
</evidence>
<dbReference type="SUPFAM" id="SSF55753">
    <property type="entry name" value="Actin depolymerizing proteins"/>
    <property type="match status" value="2"/>
</dbReference>
<comment type="subunit">
    <text evidence="8">Interacts with G-actin; ADP-actin form.</text>
</comment>
<dbReference type="GO" id="GO:0030042">
    <property type="term" value="P:actin filament depolymerization"/>
    <property type="evidence" value="ECO:0007669"/>
    <property type="project" value="TreeGrafter"/>
</dbReference>
<keyword evidence="4" id="KW-0963">Cytoplasm</keyword>
<dbReference type="OrthoDB" id="10006997at2759"/>
<comment type="similarity">
    <text evidence="3">Belongs to the actin-binding proteins ADF family. Twinfilin subfamily.</text>
</comment>
<evidence type="ECO:0000256" key="5">
    <source>
        <dbReference type="ARBA" id="ARBA00022737"/>
    </source>
</evidence>
<evidence type="ECO:0000256" key="3">
    <source>
        <dbReference type="ARBA" id="ARBA00009557"/>
    </source>
</evidence>
<evidence type="ECO:0000256" key="7">
    <source>
        <dbReference type="ARBA" id="ARBA00023212"/>
    </source>
</evidence>
<dbReference type="Pfam" id="PF00241">
    <property type="entry name" value="Cofilin_ADF"/>
    <property type="match status" value="2"/>
</dbReference>
<dbReference type="GO" id="GO:0051015">
    <property type="term" value="F:actin filament binding"/>
    <property type="evidence" value="ECO:0007669"/>
    <property type="project" value="TreeGrafter"/>
</dbReference>
<reference evidence="12" key="2">
    <citation type="submission" date="2022-10" db="EMBL/GenBank/DDBJ databases">
        <authorList>
            <consortium name="ENA_rothamsted_submissions"/>
            <consortium name="culmorum"/>
            <person name="King R."/>
        </authorList>
    </citation>
    <scope>NUCLEOTIDE SEQUENCE</scope>
</reference>
<gene>
    <name evidence="12" type="ORF">CHIRRI_LOCUS10880</name>
</gene>
<feature type="domain" description="ADF-H" evidence="11">
    <location>
        <begin position="4"/>
        <end position="144"/>
    </location>
</feature>
<feature type="domain" description="ADF-H" evidence="11">
    <location>
        <begin position="182"/>
        <end position="316"/>
    </location>
</feature>
<comment type="function">
    <text evidence="9">Actin-binding protein involved in motile and morphological processes. Inhibits actin polymerization, likely by sequestering G-actin.</text>
</comment>
<dbReference type="CDD" id="cd11284">
    <property type="entry name" value="ADF_Twf-C_like"/>
    <property type="match status" value="1"/>
</dbReference>
<keyword evidence="7" id="KW-0206">Cytoskeleton</keyword>
<dbReference type="InterPro" id="IPR028458">
    <property type="entry name" value="Twinfilin"/>
</dbReference>
<dbReference type="Proteomes" id="UP001153620">
    <property type="component" value="Chromosome 3"/>
</dbReference>
<accession>A0A9N9S1P6</accession>
<dbReference type="Gene3D" id="3.40.20.10">
    <property type="entry name" value="Severin"/>
    <property type="match status" value="2"/>
</dbReference>
<evidence type="ECO:0000256" key="9">
    <source>
        <dbReference type="ARBA" id="ARBA00056419"/>
    </source>
</evidence>
<comment type="subcellular location">
    <subcellularLocation>
        <location evidence="2">Cytoplasm</location>
        <location evidence="2">Cell cortex</location>
    </subcellularLocation>
    <subcellularLocation>
        <location evidence="1">Cytoplasm</location>
        <location evidence="1">Cytoskeleton</location>
    </subcellularLocation>
</comment>
<dbReference type="GO" id="GO:0010591">
    <property type="term" value="P:regulation of lamellipodium assembly"/>
    <property type="evidence" value="ECO:0007669"/>
    <property type="project" value="TreeGrafter"/>
</dbReference>
<dbReference type="EMBL" id="OU895879">
    <property type="protein sequence ID" value="CAG9808034.1"/>
    <property type="molecule type" value="Genomic_DNA"/>
</dbReference>
<proteinExistence type="inferred from homology"/>
<evidence type="ECO:0000313" key="12">
    <source>
        <dbReference type="EMBL" id="CAG9808034.1"/>
    </source>
</evidence>
<dbReference type="FunFam" id="3.40.20.10:FF:000007">
    <property type="entry name" value="Twinfilin-1 isoform 1"/>
    <property type="match status" value="1"/>
</dbReference>
<reference evidence="12" key="1">
    <citation type="submission" date="2022-01" db="EMBL/GenBank/DDBJ databases">
        <authorList>
            <person name="King R."/>
        </authorList>
    </citation>
    <scope>NUCLEOTIDE SEQUENCE</scope>
</reference>
<dbReference type="GO" id="GO:0005938">
    <property type="term" value="C:cell cortex"/>
    <property type="evidence" value="ECO:0007669"/>
    <property type="project" value="UniProtKB-SubCell"/>
</dbReference>
<dbReference type="FunFam" id="3.40.20.10:FF:000042">
    <property type="entry name" value="Actin depolymerizing protein"/>
    <property type="match status" value="1"/>
</dbReference>
<evidence type="ECO:0000256" key="1">
    <source>
        <dbReference type="ARBA" id="ARBA00004245"/>
    </source>
</evidence>
<dbReference type="GO" id="GO:0010976">
    <property type="term" value="P:positive regulation of neuron projection development"/>
    <property type="evidence" value="ECO:0007669"/>
    <property type="project" value="TreeGrafter"/>
</dbReference>
<evidence type="ECO:0000259" key="11">
    <source>
        <dbReference type="PROSITE" id="PS51263"/>
    </source>
</evidence>
<evidence type="ECO:0000256" key="4">
    <source>
        <dbReference type="ARBA" id="ARBA00022490"/>
    </source>
</evidence>
<name>A0A9N9S1P6_9DIPT</name>
<evidence type="ECO:0000256" key="8">
    <source>
        <dbReference type="ARBA" id="ARBA00038532"/>
    </source>
</evidence>
<dbReference type="GO" id="GO:0051016">
    <property type="term" value="P:barbed-end actin filament capping"/>
    <property type="evidence" value="ECO:0007669"/>
    <property type="project" value="TreeGrafter"/>
</dbReference>
<dbReference type="PROSITE" id="PS51263">
    <property type="entry name" value="ADF_H"/>
    <property type="match status" value="2"/>
</dbReference>
<dbReference type="GO" id="GO:0005884">
    <property type="term" value="C:actin filament"/>
    <property type="evidence" value="ECO:0007669"/>
    <property type="project" value="TreeGrafter"/>
</dbReference>
<evidence type="ECO:0000256" key="10">
    <source>
        <dbReference type="ARBA" id="ARBA00069496"/>
    </source>
</evidence>
<dbReference type="GO" id="GO:0030016">
    <property type="term" value="C:myofibril"/>
    <property type="evidence" value="ECO:0007669"/>
    <property type="project" value="TreeGrafter"/>
</dbReference>
<keyword evidence="6" id="KW-0009">Actin-binding</keyword>
<dbReference type="GO" id="GO:0003785">
    <property type="term" value="F:actin monomer binding"/>
    <property type="evidence" value="ECO:0007669"/>
    <property type="project" value="TreeGrafter"/>
</dbReference>
<sequence>MSHKTGIKSNNELLNFFAKCKKKSSKYRLVKVSIINEELALGCYKEVSKKDWESDFDKCIGSVIEENVPCYILYRLDEINKAVDSYYWMLISWIPDTATIREKMIYASTKSTLKQEFNTGNLKEEYHSTNLEEMSLDGYKKNKVFQQATTPLTQREQEINEMRRTEIKTNIGIDSRHQTMSGLNCPVSEASQQAIRDIQRGSYNYLQFEIDLDQEEINITKAESIEVTKLSSMMPTDHARFHIYFFKHYYEGDYQESFVFIYSMASNCSVKERMMYSSCKAPFLDKIHTLGINFTKKLEVDDPSEVTEENLLSELYPKKTLHRQQFAKPAPPSRAGPRRIIK</sequence>
<keyword evidence="13" id="KW-1185">Reference proteome</keyword>